<accession>A0A831U3R3</accession>
<dbReference type="InterPro" id="IPR009061">
    <property type="entry name" value="DNA-bd_dom_put_sf"/>
</dbReference>
<dbReference type="AlphaFoldDB" id="A0A831U3R3"/>
<dbReference type="EMBL" id="DSOV01000066">
    <property type="protein sequence ID" value="HEN43544.1"/>
    <property type="molecule type" value="Genomic_DNA"/>
</dbReference>
<feature type="domain" description="HTH merR-type" evidence="1">
    <location>
        <begin position="18"/>
        <end position="53"/>
    </location>
</feature>
<protein>
    <submittedName>
        <fullName evidence="2">DNA-binding protein</fullName>
    </submittedName>
</protein>
<dbReference type="InterPro" id="IPR000551">
    <property type="entry name" value="MerR-type_HTH_dom"/>
</dbReference>
<dbReference type="Pfam" id="PF13411">
    <property type="entry name" value="MerR_1"/>
    <property type="match status" value="1"/>
</dbReference>
<reference evidence="2" key="1">
    <citation type="journal article" date="2020" name="mSystems">
        <title>Genome- and Community-Level Interaction Insights into Carbon Utilization and Element Cycling Functions of Hydrothermarchaeota in Hydrothermal Sediment.</title>
        <authorList>
            <person name="Zhou Z."/>
            <person name="Liu Y."/>
            <person name="Xu W."/>
            <person name="Pan J."/>
            <person name="Luo Z.H."/>
            <person name="Li M."/>
        </authorList>
    </citation>
    <scope>NUCLEOTIDE SEQUENCE [LARGE SCALE GENOMIC DNA]</scope>
    <source>
        <strain evidence="2">SpSt-349</strain>
    </source>
</reference>
<organism evidence="2">
    <name type="scientific">Geobacter metallireducens</name>
    <dbReference type="NCBI Taxonomy" id="28232"/>
    <lineage>
        <taxon>Bacteria</taxon>
        <taxon>Pseudomonadati</taxon>
        <taxon>Thermodesulfobacteriota</taxon>
        <taxon>Desulfuromonadia</taxon>
        <taxon>Geobacterales</taxon>
        <taxon>Geobacteraceae</taxon>
        <taxon>Geobacter</taxon>
    </lineage>
</organism>
<keyword evidence="2" id="KW-0238">DNA-binding</keyword>
<sequence length="94" mass="11164">MNGPGPLHFDAETMIGLDEFARRMNVCTNTVRYWIRSGKLVEGRHFVRQGRKYLFPWSPQLLALIFYDWRPVTPPKRPLLVSRRPNRQPLKLRC</sequence>
<name>A0A831U3R3_GEOME</name>
<dbReference type="GO" id="GO:0003677">
    <property type="term" value="F:DNA binding"/>
    <property type="evidence" value="ECO:0007669"/>
    <property type="project" value="UniProtKB-KW"/>
</dbReference>
<dbReference type="GO" id="GO:0006355">
    <property type="term" value="P:regulation of DNA-templated transcription"/>
    <property type="evidence" value="ECO:0007669"/>
    <property type="project" value="InterPro"/>
</dbReference>
<comment type="caution">
    <text evidence="2">The sequence shown here is derived from an EMBL/GenBank/DDBJ whole genome shotgun (WGS) entry which is preliminary data.</text>
</comment>
<evidence type="ECO:0000259" key="1">
    <source>
        <dbReference type="Pfam" id="PF13411"/>
    </source>
</evidence>
<dbReference type="SUPFAM" id="SSF46955">
    <property type="entry name" value="Putative DNA-binding domain"/>
    <property type="match status" value="1"/>
</dbReference>
<proteinExistence type="predicted"/>
<gene>
    <name evidence="2" type="ORF">ENQ87_14460</name>
</gene>
<evidence type="ECO:0000313" key="2">
    <source>
        <dbReference type="EMBL" id="HEN43544.1"/>
    </source>
</evidence>